<keyword evidence="1" id="KW-0472">Membrane</keyword>
<keyword evidence="1" id="KW-1133">Transmembrane helix</keyword>
<evidence type="ECO:0000313" key="3">
    <source>
        <dbReference type="Proteomes" id="UP001187221"/>
    </source>
</evidence>
<dbReference type="RefSeq" id="WP_317974482.1">
    <property type="nucleotide sequence ID" value="NZ_BTFW01000001.1"/>
</dbReference>
<proteinExistence type="predicted"/>
<name>A0ABQ6P624_9SPHN</name>
<organism evidence="2 3">
    <name type="scientific">Novosphingobium pituita</name>
    <dbReference type="NCBI Taxonomy" id="3056842"/>
    <lineage>
        <taxon>Bacteria</taxon>
        <taxon>Pseudomonadati</taxon>
        <taxon>Pseudomonadota</taxon>
        <taxon>Alphaproteobacteria</taxon>
        <taxon>Sphingomonadales</taxon>
        <taxon>Sphingomonadaceae</taxon>
        <taxon>Novosphingobium</taxon>
    </lineage>
</organism>
<reference evidence="2 3" key="1">
    <citation type="submission" date="2023-06" db="EMBL/GenBank/DDBJ databases">
        <title>Draft genome sequence of Novosphingobium sp. strain IK01.</title>
        <authorList>
            <person name="Hatamoto M."/>
            <person name="Ikarashi T."/>
            <person name="Yamaguchi T."/>
        </authorList>
    </citation>
    <scope>NUCLEOTIDE SEQUENCE [LARGE SCALE GENOMIC DNA]</scope>
    <source>
        <strain evidence="2 3">IK01</strain>
    </source>
</reference>
<protein>
    <submittedName>
        <fullName evidence="2">Uncharacterized protein</fullName>
    </submittedName>
</protein>
<accession>A0ABQ6P624</accession>
<sequence>MPSSTMGRFALLQFLRVIGTLIVMIGAMASTGQAPALSFIPHAAAMPMAFVGLAVFFVAPRLLARRWKTRP</sequence>
<keyword evidence="3" id="KW-1185">Reference proteome</keyword>
<comment type="caution">
    <text evidence="2">The sequence shown here is derived from an EMBL/GenBank/DDBJ whole genome shotgun (WGS) entry which is preliminary data.</text>
</comment>
<keyword evidence="1" id="KW-0812">Transmembrane</keyword>
<gene>
    <name evidence="2" type="ORF">NUTIK01_14910</name>
</gene>
<evidence type="ECO:0000313" key="2">
    <source>
        <dbReference type="EMBL" id="GMM60714.1"/>
    </source>
</evidence>
<feature type="transmembrane region" description="Helical" evidence="1">
    <location>
        <begin position="39"/>
        <end position="63"/>
    </location>
</feature>
<dbReference type="EMBL" id="BTFW01000001">
    <property type="protein sequence ID" value="GMM60714.1"/>
    <property type="molecule type" value="Genomic_DNA"/>
</dbReference>
<evidence type="ECO:0000256" key="1">
    <source>
        <dbReference type="SAM" id="Phobius"/>
    </source>
</evidence>
<dbReference type="Proteomes" id="UP001187221">
    <property type="component" value="Unassembled WGS sequence"/>
</dbReference>